<name>I4DPH0_PAPXU</name>
<feature type="region of interest" description="Disordered" evidence="1">
    <location>
        <begin position="1"/>
        <end position="160"/>
    </location>
</feature>
<protein>
    <submittedName>
        <fullName evidence="2">Uncharacterized protein</fullName>
    </submittedName>
</protein>
<feature type="compositionally biased region" description="Basic and acidic residues" evidence="1">
    <location>
        <begin position="75"/>
        <end position="113"/>
    </location>
</feature>
<accession>I4DPH0</accession>
<proteinExistence type="evidence at transcript level"/>
<feature type="compositionally biased region" description="Basic and acidic residues" evidence="1">
    <location>
        <begin position="26"/>
        <end position="54"/>
    </location>
</feature>
<organism evidence="2">
    <name type="scientific">Papilio xuthus</name>
    <name type="common">Asian swallowtail butterfly</name>
    <dbReference type="NCBI Taxonomy" id="66420"/>
    <lineage>
        <taxon>Eukaryota</taxon>
        <taxon>Metazoa</taxon>
        <taxon>Ecdysozoa</taxon>
        <taxon>Arthropoda</taxon>
        <taxon>Hexapoda</taxon>
        <taxon>Insecta</taxon>
        <taxon>Pterygota</taxon>
        <taxon>Neoptera</taxon>
        <taxon>Endopterygota</taxon>
        <taxon>Lepidoptera</taxon>
        <taxon>Glossata</taxon>
        <taxon>Ditrysia</taxon>
        <taxon>Papilionoidea</taxon>
        <taxon>Papilionidae</taxon>
        <taxon>Papilioninae</taxon>
        <taxon>Papilio</taxon>
    </lineage>
</organism>
<evidence type="ECO:0000313" key="2">
    <source>
        <dbReference type="EMBL" id="BAM19810.1"/>
    </source>
</evidence>
<evidence type="ECO:0000256" key="1">
    <source>
        <dbReference type="SAM" id="MobiDB-lite"/>
    </source>
</evidence>
<sequence length="160" mass="18615">MMLSENKSKSHNYDDIKPFTQLPQVKTDDLTRIIEGMDRKVKLDDSHEKKESNHSTDSIGVIKQRRNSLDSNDVPMKEESTLKRQKSLDYRGKSTDREESEEVDKGENTERRAERRIRNKDRPSLVIYQPGMGKFSKQRLAKETQPNTTKSLTDSEKKDT</sequence>
<dbReference type="AlphaFoldDB" id="I4DPH0"/>
<feature type="compositionally biased region" description="Basic and acidic residues" evidence="1">
    <location>
        <begin position="1"/>
        <end position="17"/>
    </location>
</feature>
<dbReference type="EMBL" id="AK403597">
    <property type="protein sequence ID" value="BAM19810.1"/>
    <property type="molecule type" value="mRNA"/>
</dbReference>
<reference evidence="2" key="1">
    <citation type="journal article" date="2012" name="BMC Biol.">
        <title>Comprehensive microarray-based analysis for stage-specific larval camouflage pattern-associated genes in the swallowtail butterfly, Papilio xuthus.</title>
        <authorList>
            <person name="Futahashi R."/>
            <person name="Shirataki H."/>
            <person name="Narita T."/>
            <person name="Mita K."/>
            <person name="Fujiwara H."/>
        </authorList>
    </citation>
    <scope>NUCLEOTIDE SEQUENCE</scope>
    <source>
        <tissue evidence="2">Epidermis</tissue>
    </source>
</reference>